<evidence type="ECO:0000259" key="1">
    <source>
        <dbReference type="PROSITE" id="PS01124"/>
    </source>
</evidence>
<gene>
    <name evidence="2" type="ORF">AQPW35_02730</name>
</gene>
<dbReference type="InterPro" id="IPR018060">
    <property type="entry name" value="HTH_AraC"/>
</dbReference>
<evidence type="ECO:0000313" key="3">
    <source>
        <dbReference type="Proteomes" id="UP000301751"/>
    </source>
</evidence>
<dbReference type="PROSITE" id="PS01124">
    <property type="entry name" value="HTH_ARAC_FAMILY_2"/>
    <property type="match status" value="1"/>
</dbReference>
<dbReference type="PANTHER" id="PTHR43436:SF1">
    <property type="entry name" value="TRANSCRIPTIONAL REGULATORY PROTEIN"/>
    <property type="match status" value="1"/>
</dbReference>
<dbReference type="EMBL" id="BJCL01000001">
    <property type="protein sequence ID" value="GCL61192.1"/>
    <property type="molecule type" value="Genomic_DNA"/>
</dbReference>
<keyword evidence="3" id="KW-1185">Reference proteome</keyword>
<feature type="domain" description="HTH araC/xylS-type" evidence="1">
    <location>
        <begin position="185"/>
        <end position="282"/>
    </location>
</feature>
<accession>A0A480AMD2</accession>
<dbReference type="AlphaFoldDB" id="A0A480AMD2"/>
<protein>
    <submittedName>
        <fullName evidence="2">Transcriptional regulator</fullName>
    </submittedName>
</protein>
<dbReference type="Gene3D" id="1.10.10.60">
    <property type="entry name" value="Homeodomain-like"/>
    <property type="match status" value="1"/>
</dbReference>
<evidence type="ECO:0000313" key="2">
    <source>
        <dbReference type="EMBL" id="GCL61192.1"/>
    </source>
</evidence>
<dbReference type="Proteomes" id="UP000301751">
    <property type="component" value="Unassembled WGS sequence"/>
</dbReference>
<name>A0A480AMD2_9BURK</name>
<dbReference type="GO" id="GO:0043565">
    <property type="term" value="F:sequence-specific DNA binding"/>
    <property type="evidence" value="ECO:0007669"/>
    <property type="project" value="InterPro"/>
</dbReference>
<proteinExistence type="predicted"/>
<organism evidence="2 3">
    <name type="scientific">Pseudaquabacterium pictum</name>
    <dbReference type="NCBI Taxonomy" id="2315236"/>
    <lineage>
        <taxon>Bacteria</taxon>
        <taxon>Pseudomonadati</taxon>
        <taxon>Pseudomonadota</taxon>
        <taxon>Betaproteobacteria</taxon>
        <taxon>Burkholderiales</taxon>
        <taxon>Sphaerotilaceae</taxon>
        <taxon>Pseudaquabacterium</taxon>
    </lineage>
</organism>
<dbReference type="GO" id="GO:0003700">
    <property type="term" value="F:DNA-binding transcription factor activity"/>
    <property type="evidence" value="ECO:0007669"/>
    <property type="project" value="InterPro"/>
</dbReference>
<dbReference type="RefSeq" id="WP_228026904.1">
    <property type="nucleotide sequence ID" value="NZ_BJCL01000001.1"/>
</dbReference>
<dbReference type="SMART" id="SM00342">
    <property type="entry name" value="HTH_ARAC"/>
    <property type="match status" value="1"/>
</dbReference>
<reference evidence="3" key="1">
    <citation type="submission" date="2019-03" db="EMBL/GenBank/DDBJ databases">
        <title>Aquabacterium pictum sp.nov., the first bacteriochlorophyll a-containing freshwater bacterium in the genus Aquabacterium of the class Betaproteobacteria.</title>
        <authorList>
            <person name="Hirose S."/>
            <person name="Tank M."/>
            <person name="Hara E."/>
            <person name="Tamaki H."/>
            <person name="Takaichi S."/>
            <person name="Haruta S."/>
            <person name="Hanada S."/>
        </authorList>
    </citation>
    <scope>NUCLEOTIDE SEQUENCE [LARGE SCALE GENOMIC DNA]</scope>
    <source>
        <strain evidence="3">W35</strain>
    </source>
</reference>
<sequence>MPAALHTLQGIRIRPPADDLPLSDRRNRVMWLNNDRVFYAGLLGAVSTRTMGGWLVYASLGAPLRIALEEADAGITAADAPWQAAQLAVVPPWVPHRVACDERLICSITIEPETVDETALPAWVRLHPGPVPASHPDALPMLQRVRAAHTWLRTQGRQVAWQTACFDQALFGQPLAPRQIDARIAQVLDSMRDDPAQLTTAQDCAARVGLSFSRFLHLFKAEVGTPFRSLRTWKRARSLLHHVTRDTNLVHVALDTGYPDSTHFSHSIRQVYGLKPRDLFAGSRQLTVLGDSPAARAAARAEAWR</sequence>
<dbReference type="Pfam" id="PF12833">
    <property type="entry name" value="HTH_18"/>
    <property type="match status" value="1"/>
</dbReference>
<comment type="caution">
    <text evidence="2">The sequence shown here is derived from an EMBL/GenBank/DDBJ whole genome shotgun (WGS) entry which is preliminary data.</text>
</comment>
<dbReference type="PANTHER" id="PTHR43436">
    <property type="entry name" value="ARAC-FAMILY TRANSCRIPTIONAL REGULATOR"/>
    <property type="match status" value="1"/>
</dbReference>